<evidence type="ECO:0000313" key="2">
    <source>
        <dbReference type="EMBL" id="WOK09602.1"/>
    </source>
</evidence>
<protein>
    <recommendedName>
        <fullName evidence="4">Lipoprotein</fullName>
    </recommendedName>
</protein>
<feature type="region of interest" description="Disordered" evidence="1">
    <location>
        <begin position="113"/>
        <end position="144"/>
    </location>
</feature>
<dbReference type="EMBL" id="CP136051">
    <property type="protein sequence ID" value="WOK09602.1"/>
    <property type="molecule type" value="Genomic_DNA"/>
</dbReference>
<evidence type="ECO:0000313" key="3">
    <source>
        <dbReference type="Proteomes" id="UP001302349"/>
    </source>
</evidence>
<organism evidence="2 3">
    <name type="scientific">Imperialibacter roseus</name>
    <dbReference type="NCBI Taxonomy" id="1324217"/>
    <lineage>
        <taxon>Bacteria</taxon>
        <taxon>Pseudomonadati</taxon>
        <taxon>Bacteroidota</taxon>
        <taxon>Cytophagia</taxon>
        <taxon>Cytophagales</taxon>
        <taxon>Flammeovirgaceae</taxon>
        <taxon>Imperialibacter</taxon>
    </lineage>
</organism>
<gene>
    <name evidence="2" type="ORF">RT717_13225</name>
</gene>
<dbReference type="RefSeq" id="WP_317492216.1">
    <property type="nucleotide sequence ID" value="NZ_CP136051.1"/>
</dbReference>
<evidence type="ECO:0000256" key="1">
    <source>
        <dbReference type="SAM" id="MobiDB-lite"/>
    </source>
</evidence>
<name>A0ABZ0IX22_9BACT</name>
<accession>A0ABZ0IX22</accession>
<feature type="compositionally biased region" description="Polar residues" evidence="1">
    <location>
        <begin position="178"/>
        <end position="194"/>
    </location>
</feature>
<dbReference type="Proteomes" id="UP001302349">
    <property type="component" value="Chromosome"/>
</dbReference>
<dbReference type="PROSITE" id="PS51257">
    <property type="entry name" value="PROKAR_LIPOPROTEIN"/>
    <property type="match status" value="1"/>
</dbReference>
<feature type="region of interest" description="Disordered" evidence="1">
    <location>
        <begin position="174"/>
        <end position="232"/>
    </location>
</feature>
<evidence type="ECO:0008006" key="4">
    <source>
        <dbReference type="Google" id="ProtNLM"/>
    </source>
</evidence>
<sequence length="232" mass="25690">MRYRSGLYFLIVVITIAGLISCKSNQICPAFQSTFILDDSLRMLAFSPFGPDSMPKYGPWVKKNKNGIITRDPYLVKNYNLKTVKMENQFVPISADSVTFDEDLYQDEMAAADSLAPASTDSSGVDKPATAPPTKPAPKKYIRNYDPKDQFNEEQIFYNKLFGEVFVAPKEVPAAEDSLQSDGAATPQLDSLGNESPVEKKGLFRKRDKKPKDEALEPELPLDAADTTGTGF</sequence>
<keyword evidence="3" id="KW-1185">Reference proteome</keyword>
<proteinExistence type="predicted"/>
<reference evidence="2 3" key="1">
    <citation type="journal article" date="2023" name="Microbiol. Resour. Announc.">
        <title>Complete Genome Sequence of Imperialibacter roseus strain P4T.</title>
        <authorList>
            <person name="Tizabi D.R."/>
            <person name="Bachvaroff T."/>
            <person name="Hill R.T."/>
        </authorList>
    </citation>
    <scope>NUCLEOTIDE SEQUENCE [LARGE SCALE GENOMIC DNA]</scope>
    <source>
        <strain evidence="2 3">P4T</strain>
    </source>
</reference>